<keyword evidence="4" id="KW-1185">Reference proteome</keyword>
<evidence type="ECO:0000313" key="4">
    <source>
        <dbReference type="Proteomes" id="UP001211907"/>
    </source>
</evidence>
<comment type="caution">
    <text evidence="3">The sequence shown here is derived from an EMBL/GenBank/DDBJ whole genome shotgun (WGS) entry which is preliminary data.</text>
</comment>
<organism evidence="3 4">
    <name type="scientific">Physocladia obscura</name>
    <dbReference type="NCBI Taxonomy" id="109957"/>
    <lineage>
        <taxon>Eukaryota</taxon>
        <taxon>Fungi</taxon>
        <taxon>Fungi incertae sedis</taxon>
        <taxon>Chytridiomycota</taxon>
        <taxon>Chytridiomycota incertae sedis</taxon>
        <taxon>Chytridiomycetes</taxon>
        <taxon>Chytridiales</taxon>
        <taxon>Chytriomycetaceae</taxon>
        <taxon>Physocladia</taxon>
    </lineage>
</organism>
<protein>
    <recommendedName>
        <fullName evidence="2">BZIP domain-containing protein</fullName>
    </recommendedName>
</protein>
<sequence length="303" mass="33090">MPPPSNNHNDNIISDESLFGCLIDDDLFNFVETTSTVSSPQTSPVKSSYELNEIDIGQCIVSQIVENADPNIVSLFDSTSAQMFSSLFPETQPHMPLISSESSAHLLPSDAVRLIASTEAKLDAHPALAPIVARLRQSLASAAATSRTNVSPTPSPVSQFLNTPFLGTVDFTSPVSGLDASPLLASMADAFAVQWDAALLASGTMMNGFLEKPKAKVGRKRKERPNDPVELLRELDVKRQRNTESARRSRIKRMAELDELHSSLDVSRENERKALERIKILEGELEKAKKLLVLAGERLKATL</sequence>
<keyword evidence="1" id="KW-0175">Coiled coil</keyword>
<name>A0AAD5T9X1_9FUNG</name>
<dbReference type="SUPFAM" id="SSF57959">
    <property type="entry name" value="Leucine zipper domain"/>
    <property type="match status" value="1"/>
</dbReference>
<dbReference type="GO" id="GO:0003700">
    <property type="term" value="F:DNA-binding transcription factor activity"/>
    <property type="evidence" value="ECO:0007669"/>
    <property type="project" value="InterPro"/>
</dbReference>
<evidence type="ECO:0000256" key="1">
    <source>
        <dbReference type="SAM" id="Coils"/>
    </source>
</evidence>
<dbReference type="EMBL" id="JADGJH010000048">
    <property type="protein sequence ID" value="KAJ3140470.1"/>
    <property type="molecule type" value="Genomic_DNA"/>
</dbReference>
<dbReference type="AlphaFoldDB" id="A0AAD5T9X1"/>
<dbReference type="InterPro" id="IPR046347">
    <property type="entry name" value="bZIP_sf"/>
</dbReference>
<proteinExistence type="predicted"/>
<dbReference type="PROSITE" id="PS00036">
    <property type="entry name" value="BZIP_BASIC"/>
    <property type="match status" value="1"/>
</dbReference>
<dbReference type="InterPro" id="IPR004827">
    <property type="entry name" value="bZIP"/>
</dbReference>
<accession>A0AAD5T9X1</accession>
<feature type="coiled-coil region" evidence="1">
    <location>
        <begin position="271"/>
        <end position="298"/>
    </location>
</feature>
<dbReference type="CDD" id="cd12193">
    <property type="entry name" value="bZIP_GCN4"/>
    <property type="match status" value="1"/>
</dbReference>
<evidence type="ECO:0000313" key="3">
    <source>
        <dbReference type="EMBL" id="KAJ3140470.1"/>
    </source>
</evidence>
<feature type="domain" description="BZIP" evidence="2">
    <location>
        <begin position="238"/>
        <end position="252"/>
    </location>
</feature>
<reference evidence="3" key="1">
    <citation type="submission" date="2020-05" db="EMBL/GenBank/DDBJ databases">
        <title>Phylogenomic resolution of chytrid fungi.</title>
        <authorList>
            <person name="Stajich J.E."/>
            <person name="Amses K."/>
            <person name="Simmons R."/>
            <person name="Seto K."/>
            <person name="Myers J."/>
            <person name="Bonds A."/>
            <person name="Quandt C.A."/>
            <person name="Barry K."/>
            <person name="Liu P."/>
            <person name="Grigoriev I."/>
            <person name="Longcore J.E."/>
            <person name="James T.Y."/>
        </authorList>
    </citation>
    <scope>NUCLEOTIDE SEQUENCE</scope>
    <source>
        <strain evidence="3">JEL0513</strain>
    </source>
</reference>
<evidence type="ECO:0000259" key="2">
    <source>
        <dbReference type="PROSITE" id="PS00036"/>
    </source>
</evidence>
<dbReference type="Proteomes" id="UP001211907">
    <property type="component" value="Unassembled WGS sequence"/>
</dbReference>
<gene>
    <name evidence="3" type="ORF">HK100_009378</name>
</gene>